<dbReference type="InterPro" id="IPR043130">
    <property type="entry name" value="CDP-OH_PTrfase_TM_dom"/>
</dbReference>
<keyword evidence="15" id="KW-1185">Reference proteome</keyword>
<dbReference type="Pfam" id="PF01066">
    <property type="entry name" value="CDP-OH_P_transf"/>
    <property type="match status" value="1"/>
</dbReference>
<evidence type="ECO:0000256" key="5">
    <source>
        <dbReference type="ARBA" id="ARBA00022692"/>
    </source>
</evidence>
<evidence type="ECO:0000256" key="12">
    <source>
        <dbReference type="RuleBase" id="RU003750"/>
    </source>
</evidence>
<comment type="subcellular location">
    <subcellularLocation>
        <location evidence="1">Membrane</location>
        <topology evidence="1">Multi-pass membrane protein</topology>
    </subcellularLocation>
</comment>
<sequence length="205" mass="21855">MTAIKPVPLLNAANILTVVRMVLVPVFVLFVVASGMTRDGWQLAAGITFVVASATDYVDGWIARAHNLVTSFGKVADPIADKALTGTALVLLSIYDKLPWWVTLVILVREWGVTALRLWVIRHGVIPASRGGKAKTALQILAIGWYLSPLPDGLAAVGPWLMFAAVIVTVVTGVDYVLRAIRIRRTALPFPGPAPTVAPAADEAA</sequence>
<evidence type="ECO:0000256" key="6">
    <source>
        <dbReference type="ARBA" id="ARBA00022989"/>
    </source>
</evidence>
<dbReference type="PIRSF" id="PIRSF000847">
    <property type="entry name" value="Phos_ph_gly_syn"/>
    <property type="match status" value="1"/>
</dbReference>
<evidence type="ECO:0000256" key="7">
    <source>
        <dbReference type="ARBA" id="ARBA00023098"/>
    </source>
</evidence>
<accession>A0ABY5ZB98</accession>
<keyword evidence="10" id="KW-1208">Phospholipid metabolism</keyword>
<dbReference type="EC" id="2.7.8.5" evidence="11"/>
<dbReference type="GO" id="GO:0008444">
    <property type="term" value="F:CDP-diacylglycerol-glycerol-3-phosphate 3-phosphatidyltransferase activity"/>
    <property type="evidence" value="ECO:0007669"/>
    <property type="project" value="UniProtKB-EC"/>
</dbReference>
<organism evidence="14 15">
    <name type="scientific">Dactylosporangium roseum</name>
    <dbReference type="NCBI Taxonomy" id="47989"/>
    <lineage>
        <taxon>Bacteria</taxon>
        <taxon>Bacillati</taxon>
        <taxon>Actinomycetota</taxon>
        <taxon>Actinomycetes</taxon>
        <taxon>Micromonosporales</taxon>
        <taxon>Micromonosporaceae</taxon>
        <taxon>Dactylosporangium</taxon>
    </lineage>
</organism>
<gene>
    <name evidence="14" type="primary">pgsA</name>
    <name evidence="14" type="ORF">Drose_08465</name>
</gene>
<keyword evidence="7" id="KW-0443">Lipid metabolism</keyword>
<dbReference type="Proteomes" id="UP001058271">
    <property type="component" value="Chromosome"/>
</dbReference>
<dbReference type="PANTHER" id="PTHR14269:SF52">
    <property type="entry name" value="PHOSPHATIDYLGLYCEROPHOSPHATE SYNTHASE-RELATED"/>
    <property type="match status" value="1"/>
</dbReference>
<dbReference type="Gene3D" id="1.20.120.1760">
    <property type="match status" value="1"/>
</dbReference>
<feature type="transmembrane region" description="Helical" evidence="13">
    <location>
        <begin position="160"/>
        <end position="178"/>
    </location>
</feature>
<keyword evidence="6 13" id="KW-1133">Transmembrane helix</keyword>
<feature type="transmembrane region" description="Helical" evidence="13">
    <location>
        <begin position="12"/>
        <end position="33"/>
    </location>
</feature>
<evidence type="ECO:0000256" key="4">
    <source>
        <dbReference type="ARBA" id="ARBA00022679"/>
    </source>
</evidence>
<evidence type="ECO:0000256" key="2">
    <source>
        <dbReference type="ARBA" id="ARBA00010441"/>
    </source>
</evidence>
<dbReference type="PROSITE" id="PS00379">
    <property type="entry name" value="CDP_ALCOHOL_P_TRANSF"/>
    <property type="match status" value="1"/>
</dbReference>
<dbReference type="InterPro" id="IPR004570">
    <property type="entry name" value="Phosphatidylglycerol_P_synth"/>
</dbReference>
<keyword evidence="4 12" id="KW-0808">Transferase</keyword>
<proteinExistence type="inferred from homology"/>
<evidence type="ECO:0000256" key="10">
    <source>
        <dbReference type="ARBA" id="ARBA00023264"/>
    </source>
</evidence>
<evidence type="ECO:0000256" key="1">
    <source>
        <dbReference type="ARBA" id="ARBA00004141"/>
    </source>
</evidence>
<name>A0ABY5ZB98_9ACTN</name>
<keyword evidence="3" id="KW-0444">Lipid biosynthesis</keyword>
<evidence type="ECO:0000256" key="9">
    <source>
        <dbReference type="ARBA" id="ARBA00023209"/>
    </source>
</evidence>
<evidence type="ECO:0000256" key="8">
    <source>
        <dbReference type="ARBA" id="ARBA00023136"/>
    </source>
</evidence>
<protein>
    <recommendedName>
        <fullName evidence="11">CDP-diacylglycerol--glycerol-3-phosphate 3-phosphatidyltransferase</fullName>
        <ecNumber evidence="11">2.7.8.5</ecNumber>
    </recommendedName>
</protein>
<dbReference type="PANTHER" id="PTHR14269">
    <property type="entry name" value="CDP-DIACYLGLYCEROL--GLYCEROL-3-PHOSPHATE 3-PHOSPHATIDYLTRANSFERASE-RELATED"/>
    <property type="match status" value="1"/>
</dbReference>
<keyword evidence="5 13" id="KW-0812">Transmembrane</keyword>
<evidence type="ECO:0000256" key="13">
    <source>
        <dbReference type="SAM" id="Phobius"/>
    </source>
</evidence>
<evidence type="ECO:0000256" key="3">
    <source>
        <dbReference type="ARBA" id="ARBA00022516"/>
    </source>
</evidence>
<dbReference type="RefSeq" id="WP_260727628.1">
    <property type="nucleotide sequence ID" value="NZ_BAAABS010000033.1"/>
</dbReference>
<evidence type="ECO:0000313" key="15">
    <source>
        <dbReference type="Proteomes" id="UP001058271"/>
    </source>
</evidence>
<comment type="similarity">
    <text evidence="2 12">Belongs to the CDP-alcohol phosphatidyltransferase class-I family.</text>
</comment>
<evidence type="ECO:0000313" key="14">
    <source>
        <dbReference type="EMBL" id="UWZ38265.1"/>
    </source>
</evidence>
<keyword evidence="9" id="KW-0594">Phospholipid biosynthesis</keyword>
<dbReference type="EMBL" id="CP073721">
    <property type="protein sequence ID" value="UWZ38265.1"/>
    <property type="molecule type" value="Genomic_DNA"/>
</dbReference>
<keyword evidence="8 13" id="KW-0472">Membrane</keyword>
<dbReference type="NCBIfam" id="TIGR00560">
    <property type="entry name" value="pgsA"/>
    <property type="match status" value="1"/>
</dbReference>
<evidence type="ECO:0000256" key="11">
    <source>
        <dbReference type="NCBIfam" id="TIGR00560"/>
    </source>
</evidence>
<dbReference type="InterPro" id="IPR000462">
    <property type="entry name" value="CDP-OH_P_trans"/>
</dbReference>
<reference evidence="14" key="1">
    <citation type="submission" date="2021-04" db="EMBL/GenBank/DDBJ databases">
        <title>Biosynthetic gene clusters of Dactylosporangioum roseum.</title>
        <authorList>
            <person name="Hartkoorn R.C."/>
            <person name="Beaudoing E."/>
            <person name="Hot D."/>
            <person name="Moureu S."/>
        </authorList>
    </citation>
    <scope>NUCLEOTIDE SEQUENCE</scope>
    <source>
        <strain evidence="14">NRRL B-16295</strain>
    </source>
</reference>
<dbReference type="InterPro" id="IPR050324">
    <property type="entry name" value="CDP-alcohol_PTase-I"/>
</dbReference>
<dbReference type="InterPro" id="IPR048254">
    <property type="entry name" value="CDP_ALCOHOL_P_TRANSF_CS"/>
</dbReference>